<protein>
    <recommendedName>
        <fullName evidence="4">HAT C-terminal dimerisation domain-containing protein</fullName>
    </recommendedName>
</protein>
<proteinExistence type="predicted"/>
<dbReference type="SUPFAM" id="SSF53098">
    <property type="entry name" value="Ribonuclease H-like"/>
    <property type="match status" value="1"/>
</dbReference>
<keyword evidence="3" id="KW-1185">Reference proteome</keyword>
<dbReference type="OrthoDB" id="2423954at2759"/>
<gene>
    <name evidence="2" type="ORF">AAE3_LOCUS4760</name>
</gene>
<evidence type="ECO:0000256" key="1">
    <source>
        <dbReference type="SAM" id="MobiDB-lite"/>
    </source>
</evidence>
<organism evidence="2 3">
    <name type="scientific">Cyclocybe aegerita</name>
    <name type="common">Black poplar mushroom</name>
    <name type="synonym">Agrocybe aegerita</name>
    <dbReference type="NCBI Taxonomy" id="1973307"/>
    <lineage>
        <taxon>Eukaryota</taxon>
        <taxon>Fungi</taxon>
        <taxon>Dikarya</taxon>
        <taxon>Basidiomycota</taxon>
        <taxon>Agaricomycotina</taxon>
        <taxon>Agaricomycetes</taxon>
        <taxon>Agaricomycetidae</taxon>
        <taxon>Agaricales</taxon>
        <taxon>Agaricineae</taxon>
        <taxon>Bolbitiaceae</taxon>
        <taxon>Cyclocybe</taxon>
    </lineage>
</organism>
<dbReference type="Proteomes" id="UP000467700">
    <property type="component" value="Unassembled WGS sequence"/>
</dbReference>
<feature type="region of interest" description="Disordered" evidence="1">
    <location>
        <begin position="313"/>
        <end position="352"/>
    </location>
</feature>
<dbReference type="EMBL" id="CACVBS010000036">
    <property type="protein sequence ID" value="CAA7262560.1"/>
    <property type="molecule type" value="Genomic_DNA"/>
</dbReference>
<feature type="region of interest" description="Disordered" evidence="1">
    <location>
        <begin position="271"/>
        <end position="297"/>
    </location>
</feature>
<accession>A0A8S0VUQ8</accession>
<dbReference type="InterPro" id="IPR012337">
    <property type="entry name" value="RNaseH-like_sf"/>
</dbReference>
<dbReference type="AlphaFoldDB" id="A0A8S0VUQ8"/>
<reference evidence="2 3" key="1">
    <citation type="submission" date="2020-01" db="EMBL/GenBank/DDBJ databases">
        <authorList>
            <person name="Gupta K D."/>
        </authorList>
    </citation>
    <scope>NUCLEOTIDE SEQUENCE [LARGE SCALE GENOMIC DNA]</scope>
</reference>
<evidence type="ECO:0000313" key="2">
    <source>
        <dbReference type="EMBL" id="CAA7262560.1"/>
    </source>
</evidence>
<evidence type="ECO:0000313" key="3">
    <source>
        <dbReference type="Proteomes" id="UP000467700"/>
    </source>
</evidence>
<comment type="caution">
    <text evidence="2">The sequence shown here is derived from an EMBL/GenBank/DDBJ whole genome shotgun (WGS) entry which is preliminary data.</text>
</comment>
<evidence type="ECO:0008006" key="4">
    <source>
        <dbReference type="Google" id="ProtNLM"/>
    </source>
</evidence>
<name>A0A8S0VUQ8_CYCAE</name>
<sequence length="447" mass="50399">MITGDKAAQEKARKMIAIIKNPVFWQKLTFKHYLEPLAIAANITQASFCHLDQVLITFGYLLKVYLNMNEDPMGHDTIITSLELRWSKADQELFISAIVINPFYCSLPFSENASFMTVTRLESLLSRLWMRLNKSLTPPPTEFTKHAHEFLTETGHFQTVGHDADQEIRLARDEPSFLKRRQPDPIKVLEGFCLPHCTPPIFITFCHQLLSVSANLASCEHLFSIFGNILTKLRTRLSKQTLIDLSEVKMDVCNVYIRCLDKVKTHLKRHFGPQPPVPAAQNPEQPHYISTGPPHVTPSMTISGPSSSSIPIDPILMSTHNISSPSPAPSVGTSEPHAPGQAPNVPSPTSHNRAFRDIVNRHTQQVEEDNTDNEPVRVSNAIGQTALSVLFNMQLPYWVERYEHFARLSYDDELELYNLLDLDADGKDELDNTTQEILANINVSDLL</sequence>